<evidence type="ECO:0000256" key="1">
    <source>
        <dbReference type="SAM" id="MobiDB-lite"/>
    </source>
</evidence>
<reference evidence="3" key="1">
    <citation type="submission" date="2022-08" db="EMBL/GenBank/DDBJ databases">
        <title>Whole genome sequencing of non-tuberculosis mycobacteria type-strains.</title>
        <authorList>
            <person name="Igarashi Y."/>
            <person name="Osugi A."/>
            <person name="Mitarai S."/>
        </authorList>
    </citation>
    <scope>NUCLEOTIDE SEQUENCE</scope>
    <source>
        <strain evidence="3">DSM 45127</strain>
    </source>
</reference>
<sequence>MSFSAAPSTPVRDNTHQRQPSNLRWWTSPQAIAIVALAIAVVAVAVSALGWFRPSWSHSFTSEETAHAKKNVCAAWVPVRKSVWEVTPNPRPGDPVALDAVAANVRLAMLGGGLFLKETVSNETAAPADLANAVKDVAATLESMGVYYVARMGTPAVIDPLKQKLDAQGATVDRLCR</sequence>
<accession>A0ABY3VNE2</accession>
<keyword evidence="2" id="KW-0472">Membrane</keyword>
<feature type="region of interest" description="Disordered" evidence="1">
    <location>
        <begin position="1"/>
        <end position="22"/>
    </location>
</feature>
<dbReference type="RefSeq" id="WP_240260741.1">
    <property type="nucleotide sequence ID" value="NZ_CP092488.2"/>
</dbReference>
<dbReference type="Proteomes" id="UP001055336">
    <property type="component" value="Chromosome"/>
</dbReference>
<evidence type="ECO:0000256" key="2">
    <source>
        <dbReference type="SAM" id="Phobius"/>
    </source>
</evidence>
<evidence type="ECO:0008006" key="5">
    <source>
        <dbReference type="Google" id="ProtNLM"/>
    </source>
</evidence>
<protein>
    <recommendedName>
        <fullName evidence="5">Alanine and proline rich membrane protein</fullName>
    </recommendedName>
</protein>
<keyword evidence="4" id="KW-1185">Reference proteome</keyword>
<organism evidence="3 4">
    <name type="scientific">Mycobacterium paraterrae</name>
    <dbReference type="NCBI Taxonomy" id="577492"/>
    <lineage>
        <taxon>Bacteria</taxon>
        <taxon>Bacillati</taxon>
        <taxon>Actinomycetota</taxon>
        <taxon>Actinomycetes</taxon>
        <taxon>Mycobacteriales</taxon>
        <taxon>Mycobacteriaceae</taxon>
        <taxon>Mycobacterium</taxon>
    </lineage>
</organism>
<keyword evidence="2" id="KW-0812">Transmembrane</keyword>
<feature type="transmembrane region" description="Helical" evidence="2">
    <location>
        <begin position="31"/>
        <end position="52"/>
    </location>
</feature>
<evidence type="ECO:0000313" key="4">
    <source>
        <dbReference type="Proteomes" id="UP001055336"/>
    </source>
</evidence>
<proteinExistence type="predicted"/>
<evidence type="ECO:0000313" key="3">
    <source>
        <dbReference type="EMBL" id="UMB69008.1"/>
    </source>
</evidence>
<keyword evidence="2" id="KW-1133">Transmembrane helix</keyword>
<gene>
    <name evidence="3" type="ORF">MKK62_21935</name>
</gene>
<dbReference type="EMBL" id="CP092488">
    <property type="protein sequence ID" value="UMB69008.1"/>
    <property type="molecule type" value="Genomic_DNA"/>
</dbReference>
<name>A0ABY3VNE2_9MYCO</name>